<feature type="domain" description="RED-like N-terminal" evidence="5">
    <location>
        <begin position="2"/>
        <end position="38"/>
    </location>
</feature>
<keyword evidence="2" id="KW-0479">Metal-binding</keyword>
<keyword evidence="3 4" id="KW-0378">Hydrolase</keyword>
<dbReference type="Gene3D" id="3.40.800.10">
    <property type="entry name" value="Ureohydrolase domain"/>
    <property type="match status" value="1"/>
</dbReference>
<evidence type="ECO:0000313" key="7">
    <source>
        <dbReference type="Proteomes" id="UP000222542"/>
    </source>
</evidence>
<dbReference type="InterPro" id="IPR012916">
    <property type="entry name" value="RED_N"/>
</dbReference>
<accession>A0A2G2ZIN0</accession>
<dbReference type="AlphaFoldDB" id="A0A2G2ZIN0"/>
<reference evidence="6 7" key="2">
    <citation type="journal article" date="2017" name="Genome Biol.">
        <title>New reference genome sequences of hot pepper reveal the massive evolution of plant disease-resistance genes by retroduplication.</title>
        <authorList>
            <person name="Kim S."/>
            <person name="Park J."/>
            <person name="Yeom S.I."/>
            <person name="Kim Y.M."/>
            <person name="Seo E."/>
            <person name="Kim K.T."/>
            <person name="Kim M.S."/>
            <person name="Lee J.M."/>
            <person name="Cheong K."/>
            <person name="Shin H.S."/>
            <person name="Kim S.B."/>
            <person name="Han K."/>
            <person name="Lee J."/>
            <person name="Park M."/>
            <person name="Lee H.A."/>
            <person name="Lee H.Y."/>
            <person name="Lee Y."/>
            <person name="Oh S."/>
            <person name="Lee J.H."/>
            <person name="Choi E."/>
            <person name="Choi E."/>
            <person name="Lee S.E."/>
            <person name="Jeon J."/>
            <person name="Kim H."/>
            <person name="Choi G."/>
            <person name="Song H."/>
            <person name="Lee J."/>
            <person name="Lee S.C."/>
            <person name="Kwon J.K."/>
            <person name="Lee H.Y."/>
            <person name="Koo N."/>
            <person name="Hong Y."/>
            <person name="Kim R.W."/>
            <person name="Kang W.H."/>
            <person name="Huh J.H."/>
            <person name="Kang B.C."/>
            <person name="Yang T.J."/>
            <person name="Lee Y.H."/>
            <person name="Bennetzen J.L."/>
            <person name="Choi D."/>
        </authorList>
    </citation>
    <scope>NUCLEOTIDE SEQUENCE [LARGE SCALE GENOMIC DNA]</scope>
    <source>
        <strain evidence="7">cv. CM334</strain>
    </source>
</reference>
<dbReference type="Gramene" id="PHT81836">
    <property type="protein sequence ID" value="PHT81836"/>
    <property type="gene ID" value="T459_14851"/>
</dbReference>
<dbReference type="InterPro" id="IPR006035">
    <property type="entry name" value="Ureohydrolase"/>
</dbReference>
<dbReference type="PANTHER" id="PTHR11358">
    <property type="entry name" value="ARGINASE/AGMATINASE"/>
    <property type="match status" value="1"/>
</dbReference>
<sequence>MPKYRDRAKERREDQNPDYELTELDAFHVVAPPGNVGTSMTLLFFAWSYGWSFYLVNMLFGINVEPADGLAPDGSIKYNLWSRLLQVFSAEWDRRDLVTCGCAAGVAAAFRDPKLGGMKGVYISMDLDCMEPAFAPGVSYIDPWGLSFHDVLNILHNLQADVVGADVVEFNPQRETVDDMTTMVAAKLVREFTAKISK</sequence>
<dbReference type="PROSITE" id="PS51409">
    <property type="entry name" value="ARGINASE_2"/>
    <property type="match status" value="1"/>
</dbReference>
<gene>
    <name evidence="6" type="ORF">T459_14851</name>
</gene>
<evidence type="ECO:0000259" key="5">
    <source>
        <dbReference type="Pfam" id="PF07808"/>
    </source>
</evidence>
<comment type="caution">
    <text evidence="6">The sequence shown here is derived from an EMBL/GenBank/DDBJ whole genome shotgun (WGS) entry which is preliminary data.</text>
</comment>
<evidence type="ECO:0000256" key="1">
    <source>
        <dbReference type="ARBA" id="ARBA00009227"/>
    </source>
</evidence>
<reference evidence="6 7" key="1">
    <citation type="journal article" date="2014" name="Nat. Genet.">
        <title>Genome sequence of the hot pepper provides insights into the evolution of pungency in Capsicum species.</title>
        <authorList>
            <person name="Kim S."/>
            <person name="Park M."/>
            <person name="Yeom S.I."/>
            <person name="Kim Y.M."/>
            <person name="Lee J.M."/>
            <person name="Lee H.A."/>
            <person name="Seo E."/>
            <person name="Choi J."/>
            <person name="Cheong K."/>
            <person name="Kim K.T."/>
            <person name="Jung K."/>
            <person name="Lee G.W."/>
            <person name="Oh S.K."/>
            <person name="Bae C."/>
            <person name="Kim S.B."/>
            <person name="Lee H.Y."/>
            <person name="Kim S.Y."/>
            <person name="Kim M.S."/>
            <person name="Kang B.C."/>
            <person name="Jo Y.D."/>
            <person name="Yang H.B."/>
            <person name="Jeong H.J."/>
            <person name="Kang W.H."/>
            <person name="Kwon J.K."/>
            <person name="Shin C."/>
            <person name="Lim J.Y."/>
            <person name="Park J.H."/>
            <person name="Huh J.H."/>
            <person name="Kim J.S."/>
            <person name="Kim B.D."/>
            <person name="Cohen O."/>
            <person name="Paran I."/>
            <person name="Suh M.C."/>
            <person name="Lee S.B."/>
            <person name="Kim Y.K."/>
            <person name="Shin Y."/>
            <person name="Noh S.J."/>
            <person name="Park J."/>
            <person name="Seo Y.S."/>
            <person name="Kwon S.Y."/>
            <person name="Kim H.A."/>
            <person name="Park J.M."/>
            <person name="Kim H.J."/>
            <person name="Choi S.B."/>
            <person name="Bosland P.W."/>
            <person name="Reeves G."/>
            <person name="Jo S.H."/>
            <person name="Lee B.W."/>
            <person name="Cho H.T."/>
            <person name="Choi H.S."/>
            <person name="Lee M.S."/>
            <person name="Yu Y."/>
            <person name="Do Choi Y."/>
            <person name="Park B.S."/>
            <person name="van Deynze A."/>
            <person name="Ashrafi H."/>
            <person name="Hill T."/>
            <person name="Kim W.T."/>
            <person name="Pai H.S."/>
            <person name="Ahn H.K."/>
            <person name="Yeam I."/>
            <person name="Giovannoni J.J."/>
            <person name="Rose J.K."/>
            <person name="Sorensen I."/>
            <person name="Lee S.J."/>
            <person name="Kim R.W."/>
            <person name="Choi I.Y."/>
            <person name="Choi B.S."/>
            <person name="Lim J.S."/>
            <person name="Lee Y.H."/>
            <person name="Choi D."/>
        </authorList>
    </citation>
    <scope>NUCLEOTIDE SEQUENCE [LARGE SCALE GENOMIC DNA]</scope>
    <source>
        <strain evidence="7">cv. CM334</strain>
    </source>
</reference>
<protein>
    <recommendedName>
        <fullName evidence="5">RED-like N-terminal domain-containing protein</fullName>
    </recommendedName>
</protein>
<organism evidence="6 7">
    <name type="scientific">Capsicum annuum</name>
    <name type="common">Capsicum pepper</name>
    <dbReference type="NCBI Taxonomy" id="4072"/>
    <lineage>
        <taxon>Eukaryota</taxon>
        <taxon>Viridiplantae</taxon>
        <taxon>Streptophyta</taxon>
        <taxon>Embryophyta</taxon>
        <taxon>Tracheophyta</taxon>
        <taxon>Spermatophyta</taxon>
        <taxon>Magnoliopsida</taxon>
        <taxon>eudicotyledons</taxon>
        <taxon>Gunneridae</taxon>
        <taxon>Pentapetalae</taxon>
        <taxon>asterids</taxon>
        <taxon>lamiids</taxon>
        <taxon>Solanales</taxon>
        <taxon>Solanaceae</taxon>
        <taxon>Solanoideae</taxon>
        <taxon>Capsiceae</taxon>
        <taxon>Capsicum</taxon>
    </lineage>
</organism>
<dbReference type="SUPFAM" id="SSF52768">
    <property type="entry name" value="Arginase/deacetylase"/>
    <property type="match status" value="1"/>
</dbReference>
<dbReference type="SMR" id="A0A2G2ZIN0"/>
<dbReference type="InterPro" id="IPR023696">
    <property type="entry name" value="Ureohydrolase_dom_sf"/>
</dbReference>
<dbReference type="EMBL" id="AYRZ02000005">
    <property type="protein sequence ID" value="PHT81836.1"/>
    <property type="molecule type" value="Genomic_DNA"/>
</dbReference>
<dbReference type="Pfam" id="PF00491">
    <property type="entry name" value="Arginase"/>
    <property type="match status" value="1"/>
</dbReference>
<dbReference type="InterPro" id="IPR020855">
    <property type="entry name" value="Ureohydrolase_Mn_BS"/>
</dbReference>
<keyword evidence="7" id="KW-1185">Reference proteome</keyword>
<dbReference type="STRING" id="4072.A0A2G2ZIN0"/>
<name>A0A2G2ZIN0_CAPAN</name>
<evidence type="ECO:0000313" key="6">
    <source>
        <dbReference type="EMBL" id="PHT81836.1"/>
    </source>
</evidence>
<dbReference type="GO" id="GO:0033389">
    <property type="term" value="P:putrescine biosynthetic process from arginine, via agmatine"/>
    <property type="evidence" value="ECO:0000318"/>
    <property type="project" value="GO_Central"/>
</dbReference>
<dbReference type="PROSITE" id="PS01053">
    <property type="entry name" value="ARGINASE_1"/>
    <property type="match status" value="1"/>
</dbReference>
<comment type="similarity">
    <text evidence="1">Belongs to the arginase family. Agmatinase subfamily.</text>
</comment>
<dbReference type="PANTHER" id="PTHR11358:SF26">
    <property type="entry name" value="GUANIDINO ACID HYDROLASE, MITOCHONDRIAL"/>
    <property type="match status" value="1"/>
</dbReference>
<dbReference type="GO" id="GO:0008783">
    <property type="term" value="F:agmatinase activity"/>
    <property type="evidence" value="ECO:0000318"/>
    <property type="project" value="GO_Central"/>
</dbReference>
<dbReference type="InterPro" id="IPR014743">
    <property type="entry name" value="Cl-channel_core"/>
</dbReference>
<dbReference type="GO" id="GO:0046872">
    <property type="term" value="F:metal ion binding"/>
    <property type="evidence" value="ECO:0007669"/>
    <property type="project" value="UniProtKB-KW"/>
</dbReference>
<dbReference type="SUPFAM" id="SSF81340">
    <property type="entry name" value="Clc chloride channel"/>
    <property type="match status" value="1"/>
</dbReference>
<evidence type="ECO:0000256" key="3">
    <source>
        <dbReference type="ARBA" id="ARBA00022801"/>
    </source>
</evidence>
<dbReference type="Pfam" id="PF07808">
    <property type="entry name" value="RED_N"/>
    <property type="match status" value="1"/>
</dbReference>
<proteinExistence type="inferred from homology"/>
<evidence type="ECO:0000256" key="2">
    <source>
        <dbReference type="ARBA" id="ARBA00022723"/>
    </source>
</evidence>
<dbReference type="Proteomes" id="UP000222542">
    <property type="component" value="Unassembled WGS sequence"/>
</dbReference>
<evidence type="ECO:0000256" key="4">
    <source>
        <dbReference type="RuleBase" id="RU003684"/>
    </source>
</evidence>